<dbReference type="EMBL" id="CM042033">
    <property type="protein sequence ID" value="KAI3773290.1"/>
    <property type="molecule type" value="Genomic_DNA"/>
</dbReference>
<gene>
    <name evidence="1" type="ORF">L1987_47815</name>
</gene>
<dbReference type="Proteomes" id="UP001056120">
    <property type="component" value="Linkage Group LG16"/>
</dbReference>
<evidence type="ECO:0000313" key="1">
    <source>
        <dbReference type="EMBL" id="KAI3773290.1"/>
    </source>
</evidence>
<accession>A0ACB9FR52</accession>
<organism evidence="1 2">
    <name type="scientific">Smallanthus sonchifolius</name>
    <dbReference type="NCBI Taxonomy" id="185202"/>
    <lineage>
        <taxon>Eukaryota</taxon>
        <taxon>Viridiplantae</taxon>
        <taxon>Streptophyta</taxon>
        <taxon>Embryophyta</taxon>
        <taxon>Tracheophyta</taxon>
        <taxon>Spermatophyta</taxon>
        <taxon>Magnoliopsida</taxon>
        <taxon>eudicotyledons</taxon>
        <taxon>Gunneridae</taxon>
        <taxon>Pentapetalae</taxon>
        <taxon>asterids</taxon>
        <taxon>campanulids</taxon>
        <taxon>Asterales</taxon>
        <taxon>Asteraceae</taxon>
        <taxon>Asteroideae</taxon>
        <taxon>Heliantheae alliance</taxon>
        <taxon>Millerieae</taxon>
        <taxon>Smallanthus</taxon>
    </lineage>
</organism>
<proteinExistence type="predicted"/>
<protein>
    <submittedName>
        <fullName evidence="1">Uncharacterized protein</fullName>
    </submittedName>
</protein>
<name>A0ACB9FR52_9ASTR</name>
<reference evidence="2" key="1">
    <citation type="journal article" date="2022" name="Mol. Ecol. Resour.">
        <title>The genomes of chicory, endive, great burdock and yacon provide insights into Asteraceae palaeo-polyploidization history and plant inulin production.</title>
        <authorList>
            <person name="Fan W."/>
            <person name="Wang S."/>
            <person name="Wang H."/>
            <person name="Wang A."/>
            <person name="Jiang F."/>
            <person name="Liu H."/>
            <person name="Zhao H."/>
            <person name="Xu D."/>
            <person name="Zhang Y."/>
        </authorList>
    </citation>
    <scope>NUCLEOTIDE SEQUENCE [LARGE SCALE GENOMIC DNA]</scope>
    <source>
        <strain evidence="2">cv. Yunnan</strain>
    </source>
</reference>
<reference evidence="1 2" key="2">
    <citation type="journal article" date="2022" name="Mol. Ecol. Resour.">
        <title>The genomes of chicory, endive, great burdock and yacon provide insights into Asteraceae paleo-polyploidization history and plant inulin production.</title>
        <authorList>
            <person name="Fan W."/>
            <person name="Wang S."/>
            <person name="Wang H."/>
            <person name="Wang A."/>
            <person name="Jiang F."/>
            <person name="Liu H."/>
            <person name="Zhao H."/>
            <person name="Xu D."/>
            <person name="Zhang Y."/>
        </authorList>
    </citation>
    <scope>NUCLEOTIDE SEQUENCE [LARGE SCALE GENOMIC DNA]</scope>
    <source>
        <strain evidence="2">cv. Yunnan</strain>
        <tissue evidence="1">Leaves</tissue>
    </source>
</reference>
<sequence length="256" mass="28342">MFSPSSSSWGDAKEMWNCPYSGDLFPKFAEDFKNKDGSLSFSMLSELAACHGITIVGGSVPELDNNRLYNTCCVFGPNGTLLAKHRKLHLFDVEKPAPGEVYFKESDFFTAGNEPTVVDTDVCRIGIGICHDIRFPELAMLYQARGVELICYPSAFNISTGKLFWELEQQARAVDNQIYVATCSPSLNSSGSYEIWGHSTLVGPGGDVVAKLGPEEGVLVAEINLSSIYQQRRNIPLHTHRRHNVYSLIDVKEQNP</sequence>
<keyword evidence="2" id="KW-1185">Reference proteome</keyword>
<evidence type="ECO:0000313" key="2">
    <source>
        <dbReference type="Proteomes" id="UP001056120"/>
    </source>
</evidence>
<comment type="caution">
    <text evidence="1">The sequence shown here is derived from an EMBL/GenBank/DDBJ whole genome shotgun (WGS) entry which is preliminary data.</text>
</comment>